<sequence length="346" mass="38229">ALPAPVAGFRDYIAWLQARDSQAAEGYWRRQLGLLEEPTRLAEGLAAGVKESGHGLLPLLIDGDEFANLRQIAQADKLTVNTLVQAAWTLLLQRYTGSEAVAFGVTVSGRPADLPGAEDMIGLFINTLPIIQVPRADCRIGDWLQGLQQDNLNLREHEATPLADIQRWWGKTGEALFDSLLVFENYPLSEALRQRADDGLRISGGEHSETTNYPLTLAVQSGDTLRVVFDYDRQFFTDEAVAGLAEHFRLLLNQLAAQADERIGQLHCLPPAEQAQLSAWNVWAKRYDECTPVHELIQRQAERQPHAVALLCGGQQLSYAALDTQANRLAHRLIALGVQAESRVAL</sequence>
<dbReference type="SUPFAM" id="SSF56801">
    <property type="entry name" value="Acetyl-CoA synthetase-like"/>
    <property type="match status" value="1"/>
</dbReference>
<dbReference type="RefSeq" id="WP_256617430.1">
    <property type="nucleotide sequence ID" value="NZ_JANIBK010000332.1"/>
</dbReference>
<dbReference type="Proteomes" id="UP001524586">
    <property type="component" value="Unassembled WGS sequence"/>
</dbReference>
<dbReference type="PANTHER" id="PTHR45398:SF1">
    <property type="entry name" value="ENZYME, PUTATIVE (JCVI)-RELATED"/>
    <property type="match status" value="1"/>
</dbReference>
<evidence type="ECO:0000259" key="1">
    <source>
        <dbReference type="Pfam" id="PF00501"/>
    </source>
</evidence>
<accession>A0ABT1UB23</accession>
<feature type="non-terminal residue" evidence="3">
    <location>
        <position position="1"/>
    </location>
</feature>
<dbReference type="EMBL" id="JANIBK010000332">
    <property type="protein sequence ID" value="MCQ8131053.1"/>
    <property type="molecule type" value="Genomic_DNA"/>
</dbReference>
<comment type="caution">
    <text evidence="3">The sequence shown here is derived from an EMBL/GenBank/DDBJ whole genome shotgun (WGS) entry which is preliminary data.</text>
</comment>
<dbReference type="InterPro" id="IPR023213">
    <property type="entry name" value="CAT-like_dom_sf"/>
</dbReference>
<evidence type="ECO:0000313" key="3">
    <source>
        <dbReference type="EMBL" id="MCQ8131053.1"/>
    </source>
</evidence>
<dbReference type="InterPro" id="IPR000873">
    <property type="entry name" value="AMP-dep_synth/lig_dom"/>
</dbReference>
<feature type="domain" description="AMP-dependent synthetase/ligase" evidence="1">
    <location>
        <begin position="298"/>
        <end position="346"/>
    </location>
</feature>
<evidence type="ECO:0000259" key="2">
    <source>
        <dbReference type="Pfam" id="PF00668"/>
    </source>
</evidence>
<dbReference type="InterPro" id="IPR001242">
    <property type="entry name" value="Condensation_dom"/>
</dbReference>
<protein>
    <submittedName>
        <fullName evidence="3">Condensation domain-containing protein</fullName>
    </submittedName>
</protein>
<dbReference type="Pfam" id="PF00668">
    <property type="entry name" value="Condensation"/>
    <property type="match status" value="1"/>
</dbReference>
<feature type="non-terminal residue" evidence="3">
    <location>
        <position position="346"/>
    </location>
</feature>
<evidence type="ECO:0000313" key="4">
    <source>
        <dbReference type="Proteomes" id="UP001524586"/>
    </source>
</evidence>
<feature type="domain" description="Condensation" evidence="2">
    <location>
        <begin position="6"/>
        <end position="277"/>
    </location>
</feature>
<dbReference type="Gene3D" id="3.30.559.30">
    <property type="entry name" value="Nonribosomal peptide synthetase, condensation domain"/>
    <property type="match status" value="1"/>
</dbReference>
<dbReference type="Gene3D" id="3.30.559.10">
    <property type="entry name" value="Chloramphenicol acetyltransferase-like domain"/>
    <property type="match status" value="1"/>
</dbReference>
<dbReference type="InterPro" id="IPR042099">
    <property type="entry name" value="ANL_N_sf"/>
</dbReference>
<reference evidence="3 4" key="1">
    <citation type="submission" date="2022-07" db="EMBL/GenBank/DDBJ databases">
        <title>Methylomonas rivi sp. nov., Methylomonas rosea sp. nov., Methylomonas aureus sp. nov. and Methylomonas subterranea sp. nov., four novel methanotrophs isolated from a freshwater creek and the deep terrestrial subsurface.</title>
        <authorList>
            <person name="Abin C."/>
            <person name="Sankaranarayanan K."/>
            <person name="Garner C."/>
            <person name="Sindelar R."/>
            <person name="Kotary K."/>
            <person name="Garner R."/>
            <person name="Barclay S."/>
            <person name="Lawson P."/>
            <person name="Krumholz L."/>
        </authorList>
    </citation>
    <scope>NUCLEOTIDE SEQUENCE [LARGE SCALE GENOMIC DNA]</scope>
    <source>
        <strain evidence="3 4">WSC-6</strain>
    </source>
</reference>
<dbReference type="Pfam" id="PF00501">
    <property type="entry name" value="AMP-binding"/>
    <property type="match status" value="1"/>
</dbReference>
<dbReference type="PANTHER" id="PTHR45398">
    <property type="match status" value="1"/>
</dbReference>
<dbReference type="SUPFAM" id="SSF52777">
    <property type="entry name" value="CoA-dependent acyltransferases"/>
    <property type="match status" value="1"/>
</dbReference>
<proteinExistence type="predicted"/>
<name>A0ABT1UB23_9GAMM</name>
<gene>
    <name evidence="3" type="ORF">NP596_21540</name>
</gene>
<dbReference type="Gene3D" id="3.40.50.12780">
    <property type="entry name" value="N-terminal domain of ligase-like"/>
    <property type="match status" value="1"/>
</dbReference>
<organism evidence="3 4">
    <name type="scientific">Methylomonas rivi</name>
    <dbReference type="NCBI Taxonomy" id="2952226"/>
    <lineage>
        <taxon>Bacteria</taxon>
        <taxon>Pseudomonadati</taxon>
        <taxon>Pseudomonadota</taxon>
        <taxon>Gammaproteobacteria</taxon>
        <taxon>Methylococcales</taxon>
        <taxon>Methylococcaceae</taxon>
        <taxon>Methylomonas</taxon>
    </lineage>
</organism>
<keyword evidence="4" id="KW-1185">Reference proteome</keyword>